<organism evidence="2">
    <name type="scientific">Clostridium tertium</name>
    <dbReference type="NCBI Taxonomy" id="1559"/>
    <lineage>
        <taxon>Bacteria</taxon>
        <taxon>Bacillati</taxon>
        <taxon>Bacillota</taxon>
        <taxon>Clostridia</taxon>
        <taxon>Eubacteriales</taxon>
        <taxon>Clostridiaceae</taxon>
        <taxon>Clostridium</taxon>
    </lineage>
</organism>
<keyword evidence="1" id="KW-1133">Transmembrane helix</keyword>
<evidence type="ECO:0000256" key="1">
    <source>
        <dbReference type="SAM" id="Phobius"/>
    </source>
</evidence>
<protein>
    <submittedName>
        <fullName evidence="2">Uncharacterized protein</fullName>
    </submittedName>
</protein>
<sequence length="107" mass="12604">MDSYLKEDLLNENIKNKLKKIYNEVVIDDIKLELLKNKNEIVQNLNKGYDYKKSNKEILSKLDQLLIVTDMIENKDEQKINSVLVYNKVLLFSNIVLIILLLISFFV</sequence>
<keyword evidence="1" id="KW-0812">Transmembrane</keyword>
<reference evidence="2" key="1">
    <citation type="submission" date="2019-11" db="EMBL/GenBank/DDBJ databases">
        <authorList>
            <person name="Feng L."/>
        </authorList>
    </citation>
    <scope>NUCLEOTIDE SEQUENCE</scope>
    <source>
        <strain evidence="2">CTertiumLFYP3</strain>
    </source>
</reference>
<name>A0A6N3BUW5_9CLOT</name>
<dbReference type="EMBL" id="CACRTO010000013">
    <property type="protein sequence ID" value="VYU06954.1"/>
    <property type="molecule type" value="Genomic_DNA"/>
</dbReference>
<dbReference type="RefSeq" id="WP_156625906.1">
    <property type="nucleotide sequence ID" value="NZ_CACRTO010000013.1"/>
</dbReference>
<accession>A0A6N3BUW5</accession>
<proteinExistence type="predicted"/>
<dbReference type="AlphaFoldDB" id="A0A6N3BUW5"/>
<gene>
    <name evidence="2" type="ORF">CTLFYP3_01398</name>
</gene>
<feature type="transmembrane region" description="Helical" evidence="1">
    <location>
        <begin position="85"/>
        <end position="106"/>
    </location>
</feature>
<keyword evidence="1" id="KW-0472">Membrane</keyword>
<evidence type="ECO:0000313" key="2">
    <source>
        <dbReference type="EMBL" id="VYU06954.1"/>
    </source>
</evidence>